<sequence>MEEGGKQEGSAPSRRALSTQKDFCLRMSYHRGETQGPALIRVSRSTRRRIFSKMSAESSEVSKRTGSEGVGMKNLAMRRWTISLRDIRSERKRRCEPKSGIRPTLAKKEETVIHQCRTILHISEADFY</sequence>
<protein>
    <submittedName>
        <fullName evidence="3">Uncharacterized protein</fullName>
    </submittedName>
</protein>
<keyword evidence="2" id="KW-1185">Reference proteome</keyword>
<proteinExistence type="predicted"/>
<accession>A0A1I7Z3A5</accession>
<evidence type="ECO:0000313" key="2">
    <source>
        <dbReference type="Proteomes" id="UP000095287"/>
    </source>
</evidence>
<dbReference type="AlphaFoldDB" id="A0A1I7Z3A5"/>
<dbReference type="Proteomes" id="UP000095287">
    <property type="component" value="Unplaced"/>
</dbReference>
<evidence type="ECO:0000313" key="3">
    <source>
        <dbReference type="WBParaSite" id="L893_g22342.t1"/>
    </source>
</evidence>
<evidence type="ECO:0000256" key="1">
    <source>
        <dbReference type="SAM" id="MobiDB-lite"/>
    </source>
</evidence>
<feature type="region of interest" description="Disordered" evidence="1">
    <location>
        <begin position="52"/>
        <end position="72"/>
    </location>
</feature>
<reference evidence="3" key="1">
    <citation type="submission" date="2016-11" db="UniProtKB">
        <authorList>
            <consortium name="WormBaseParasite"/>
        </authorList>
    </citation>
    <scope>IDENTIFICATION</scope>
</reference>
<organism evidence="2 3">
    <name type="scientific">Steinernema glaseri</name>
    <dbReference type="NCBI Taxonomy" id="37863"/>
    <lineage>
        <taxon>Eukaryota</taxon>
        <taxon>Metazoa</taxon>
        <taxon>Ecdysozoa</taxon>
        <taxon>Nematoda</taxon>
        <taxon>Chromadorea</taxon>
        <taxon>Rhabditida</taxon>
        <taxon>Tylenchina</taxon>
        <taxon>Panagrolaimomorpha</taxon>
        <taxon>Strongyloidoidea</taxon>
        <taxon>Steinernematidae</taxon>
        <taxon>Steinernema</taxon>
    </lineage>
</organism>
<name>A0A1I7Z3A5_9BILA</name>
<dbReference type="WBParaSite" id="L893_g22342.t1">
    <property type="protein sequence ID" value="L893_g22342.t1"/>
    <property type="gene ID" value="L893_g22342"/>
</dbReference>